<feature type="compositionally biased region" description="Low complexity" evidence="1">
    <location>
        <begin position="354"/>
        <end position="409"/>
    </location>
</feature>
<feature type="compositionally biased region" description="Acidic residues" evidence="1">
    <location>
        <begin position="432"/>
        <end position="448"/>
    </location>
</feature>
<proteinExistence type="predicted"/>
<dbReference type="AlphaFoldDB" id="A0A5C2S893"/>
<gene>
    <name evidence="2" type="ORF">L227DRAFT_563927</name>
</gene>
<dbReference type="EMBL" id="ML122268">
    <property type="protein sequence ID" value="RPD59931.1"/>
    <property type="molecule type" value="Genomic_DNA"/>
</dbReference>
<evidence type="ECO:0000313" key="3">
    <source>
        <dbReference type="Proteomes" id="UP000313359"/>
    </source>
</evidence>
<dbReference type="Proteomes" id="UP000313359">
    <property type="component" value="Unassembled WGS sequence"/>
</dbReference>
<feature type="compositionally biased region" description="Polar residues" evidence="1">
    <location>
        <begin position="222"/>
        <end position="234"/>
    </location>
</feature>
<sequence length="448" mass="47290">MSTVNSLVPHLYLFADTPARRLGDVTNTHTLVLFVNGPVSTATFFLPTSSDLVKDSAAAARRVEEYLMDVRDGVLARCDANDEQEAAIRQLLLAYQAFYARVDSLDLDAYPLLTAMLVEAALCLEDHEPADDLLVEIVVWLHHIVPEAVFSPLLSPAETHPAQERNALPRGGSGPDVGFKQLVESNPFLSPHVHTPKEPSREQPSTSPISATPAGPPGEVSSEASCASPKSDTSGKWVPTRDPILRKMFPQGVPAALLEAIGSGTSISCERASSSAKVSDPSCSRPAATKAPRATVEEYESDTGSIPELVTVYDSDDETSTPHHPSEHDIATALFARMVASGCIRRHTVPTHNTTAASSSRRSAPPTPSTTSTPPFAPSSTAAPAAPSPTASVPSSDSAITRTATAAGPGEEGGYASDGSIPSLVSVSASSESDEEEYVDDDDEYYDL</sequence>
<feature type="region of interest" description="Disordered" evidence="1">
    <location>
        <begin position="347"/>
        <end position="448"/>
    </location>
</feature>
<organism evidence="2 3">
    <name type="scientific">Lentinus tigrinus ALCF2SS1-6</name>
    <dbReference type="NCBI Taxonomy" id="1328759"/>
    <lineage>
        <taxon>Eukaryota</taxon>
        <taxon>Fungi</taxon>
        <taxon>Dikarya</taxon>
        <taxon>Basidiomycota</taxon>
        <taxon>Agaricomycotina</taxon>
        <taxon>Agaricomycetes</taxon>
        <taxon>Polyporales</taxon>
        <taxon>Polyporaceae</taxon>
        <taxon>Lentinus</taxon>
    </lineage>
</organism>
<dbReference type="OrthoDB" id="2758025at2759"/>
<evidence type="ECO:0000313" key="2">
    <source>
        <dbReference type="EMBL" id="RPD59931.1"/>
    </source>
</evidence>
<protein>
    <submittedName>
        <fullName evidence="2">Uncharacterized protein</fullName>
    </submittedName>
</protein>
<reference evidence="2" key="1">
    <citation type="journal article" date="2018" name="Genome Biol. Evol.">
        <title>Genomics and development of Lentinus tigrinus, a white-rot wood-decaying mushroom with dimorphic fruiting bodies.</title>
        <authorList>
            <person name="Wu B."/>
            <person name="Xu Z."/>
            <person name="Knudson A."/>
            <person name="Carlson A."/>
            <person name="Chen N."/>
            <person name="Kovaka S."/>
            <person name="LaButti K."/>
            <person name="Lipzen A."/>
            <person name="Pennachio C."/>
            <person name="Riley R."/>
            <person name="Schakwitz W."/>
            <person name="Umezawa K."/>
            <person name="Ohm R.A."/>
            <person name="Grigoriev I.V."/>
            <person name="Nagy L.G."/>
            <person name="Gibbons J."/>
            <person name="Hibbett D."/>
        </authorList>
    </citation>
    <scope>NUCLEOTIDE SEQUENCE [LARGE SCALE GENOMIC DNA]</scope>
    <source>
        <strain evidence="2">ALCF2SS1-6</strain>
    </source>
</reference>
<name>A0A5C2S893_9APHY</name>
<keyword evidence="3" id="KW-1185">Reference proteome</keyword>
<feature type="region of interest" description="Disordered" evidence="1">
    <location>
        <begin position="276"/>
        <end position="303"/>
    </location>
</feature>
<feature type="region of interest" description="Disordered" evidence="1">
    <location>
        <begin position="188"/>
        <end position="240"/>
    </location>
</feature>
<evidence type="ECO:0000256" key="1">
    <source>
        <dbReference type="SAM" id="MobiDB-lite"/>
    </source>
</evidence>
<accession>A0A5C2S893</accession>